<dbReference type="EMBL" id="CP053661">
    <property type="protein sequence ID" value="QKD84754.1"/>
    <property type="molecule type" value="Genomic_DNA"/>
</dbReference>
<dbReference type="AlphaFoldDB" id="A0A6M8BD59"/>
<proteinExistence type="predicted"/>
<dbReference type="Proteomes" id="UP000505210">
    <property type="component" value="Chromosome"/>
</dbReference>
<name>A0A6M8BD59_9CYAN</name>
<protein>
    <submittedName>
        <fullName evidence="2">Uncharacterized protein</fullName>
    </submittedName>
</protein>
<organism evidence="2 3">
    <name type="scientific">Thermoleptolyngbya sichuanensis A183</name>
    <dbReference type="NCBI Taxonomy" id="2737172"/>
    <lineage>
        <taxon>Bacteria</taxon>
        <taxon>Bacillati</taxon>
        <taxon>Cyanobacteriota</taxon>
        <taxon>Cyanophyceae</taxon>
        <taxon>Oculatellales</taxon>
        <taxon>Oculatellaceae</taxon>
        <taxon>Thermoleptolyngbya</taxon>
        <taxon>Thermoleptolyngbya sichuanensis</taxon>
    </lineage>
</organism>
<feature type="region of interest" description="Disordered" evidence="1">
    <location>
        <begin position="42"/>
        <end position="95"/>
    </location>
</feature>
<feature type="region of interest" description="Disordered" evidence="1">
    <location>
        <begin position="1"/>
        <end position="23"/>
    </location>
</feature>
<gene>
    <name evidence="2" type="ORF">HPC62_03660</name>
</gene>
<keyword evidence="3" id="KW-1185">Reference proteome</keyword>
<feature type="compositionally biased region" description="Polar residues" evidence="1">
    <location>
        <begin position="1"/>
        <end position="11"/>
    </location>
</feature>
<reference evidence="2 3" key="1">
    <citation type="submission" date="2020-05" db="EMBL/GenBank/DDBJ databases">
        <title>Complete genome sequence of of a novel Thermoleptolyngbya strain isolated from hot springs of Ganzi, Sichuan China.</title>
        <authorList>
            <person name="Tang J."/>
            <person name="Daroch M."/>
            <person name="Li L."/>
            <person name="Waleron K."/>
            <person name="Waleron M."/>
            <person name="Waleron M."/>
        </authorList>
    </citation>
    <scope>NUCLEOTIDE SEQUENCE [LARGE SCALE GENOMIC DNA]</scope>
    <source>
        <strain evidence="2 3">PKUAC-SCTA183</strain>
    </source>
</reference>
<evidence type="ECO:0000313" key="3">
    <source>
        <dbReference type="Proteomes" id="UP000505210"/>
    </source>
</evidence>
<feature type="compositionally biased region" description="Polar residues" evidence="1">
    <location>
        <begin position="84"/>
        <end position="95"/>
    </location>
</feature>
<evidence type="ECO:0000313" key="2">
    <source>
        <dbReference type="EMBL" id="QKD84754.1"/>
    </source>
</evidence>
<feature type="compositionally biased region" description="Basic residues" evidence="1">
    <location>
        <begin position="51"/>
        <end position="65"/>
    </location>
</feature>
<evidence type="ECO:0000256" key="1">
    <source>
        <dbReference type="SAM" id="MobiDB-lite"/>
    </source>
</evidence>
<sequence>MPSSSPLVQTKGTDHPLPWQAPQETLTPGRVAQAFAGILAAIGTPAPAPKPRGKSPGRGKGHKPTPRPCYPMVKKRASKRKTSEQSLNSPVATAA</sequence>
<accession>A0A6M8BD59</accession>
<dbReference type="KEGG" id="theu:HPC62_03660"/>